<evidence type="ECO:0000313" key="2">
    <source>
        <dbReference type="EMBL" id="WWY19909.1"/>
    </source>
</evidence>
<dbReference type="RefSeq" id="WP_144189068.1">
    <property type="nucleotide sequence ID" value="NZ_CP146690.1"/>
</dbReference>
<dbReference type="EMBL" id="CP146691">
    <property type="protein sequence ID" value="WWY19909.1"/>
    <property type="molecule type" value="Genomic_DNA"/>
</dbReference>
<dbReference type="PANTHER" id="PTHR39639:SF1">
    <property type="entry name" value="DUF262 DOMAIN-CONTAINING PROTEIN"/>
    <property type="match status" value="1"/>
</dbReference>
<dbReference type="Pfam" id="PF03235">
    <property type="entry name" value="GmrSD_N"/>
    <property type="match status" value="1"/>
</dbReference>
<dbReference type="Proteomes" id="UP001375228">
    <property type="component" value="Chromosome"/>
</dbReference>
<gene>
    <name evidence="2" type="ORF">V9385_20105</name>
</gene>
<name>A0ABZ2JDF8_9PSED</name>
<evidence type="ECO:0000259" key="1">
    <source>
        <dbReference type="Pfam" id="PF03235"/>
    </source>
</evidence>
<accession>A0ABZ2JDF8</accession>
<proteinExistence type="predicted"/>
<dbReference type="PANTHER" id="PTHR39639">
    <property type="entry name" value="CHROMOSOME 16, WHOLE GENOME SHOTGUN SEQUENCE"/>
    <property type="match status" value="1"/>
</dbReference>
<dbReference type="InterPro" id="IPR004919">
    <property type="entry name" value="GmrSD_N"/>
</dbReference>
<organism evidence="2 3">
    <name type="scientific">Pseudomonas juntendi</name>
    <dbReference type="NCBI Taxonomy" id="2666183"/>
    <lineage>
        <taxon>Bacteria</taxon>
        <taxon>Pseudomonadati</taxon>
        <taxon>Pseudomonadota</taxon>
        <taxon>Gammaproteobacteria</taxon>
        <taxon>Pseudomonadales</taxon>
        <taxon>Pseudomonadaceae</taxon>
        <taxon>Pseudomonas</taxon>
    </lineage>
</organism>
<sequence length="373" mass="43523">MKVDGSKLILSVDEKIAHVRTRSLDVSFNEILDMYENGELIISPEYQRLFRWSEGNQSRFIESLLLELPIPPIFVIEREDNVYELIDGLQRISSYLHFRGALNNEEANPGHFKLIDCDVVAELNGFSYEDLPSSLKIKLKRNFIRLEVIRKESDQRLRYYMFKRLNTGGENLSDQELRNCTIRLLSPIFNDFIIKLSSLDSYQACIDSISTEKKNEKYDQELVLRYFAFKNDIENYSHDIGDFLTEYMESVSDPEKPLSFDYQQEELQFKTVFAILKETLGNYAFSPKNENGNWIDRFQSLHFEAVSLGLEKALSTLDQSSLDHQKLKQVFNNIKEDKDFKKLTTGGGKNYKKQLKERIDFVWNSILKGMSDA</sequence>
<evidence type="ECO:0000313" key="3">
    <source>
        <dbReference type="Proteomes" id="UP001375228"/>
    </source>
</evidence>
<feature type="domain" description="GmrSD restriction endonucleases N-terminal" evidence="1">
    <location>
        <begin position="29"/>
        <end position="181"/>
    </location>
</feature>
<protein>
    <submittedName>
        <fullName evidence="2">DUF262 domain-containing protein</fullName>
    </submittedName>
</protein>
<reference evidence="2 3" key="1">
    <citation type="submission" date="2024-03" db="EMBL/GenBank/DDBJ databases">
        <title>Pseudomonas juntendi.</title>
        <authorList>
            <person name="Liu Y."/>
        </authorList>
    </citation>
    <scope>NUCLEOTIDE SEQUENCE [LARGE SCALE GENOMIC DNA]</scope>
    <source>
        <strain evidence="2 3">L4046hy</strain>
    </source>
</reference>
<keyword evidence="3" id="KW-1185">Reference proteome</keyword>